<dbReference type="GO" id="GO:0005886">
    <property type="term" value="C:plasma membrane"/>
    <property type="evidence" value="ECO:0007669"/>
    <property type="project" value="TreeGrafter"/>
</dbReference>
<evidence type="ECO:0000256" key="2">
    <source>
        <dbReference type="ARBA" id="ARBA00022737"/>
    </source>
</evidence>
<gene>
    <name evidence="6" type="ORF">FC19_GL000335</name>
</gene>
<dbReference type="Pfam" id="PF01380">
    <property type="entry name" value="SIS"/>
    <property type="match status" value="1"/>
</dbReference>
<feature type="domain" description="SIS" evidence="5">
    <location>
        <begin position="47"/>
        <end position="205"/>
    </location>
</feature>
<dbReference type="PANTHER" id="PTHR32502">
    <property type="entry name" value="N-ACETYLGALACTOSAMINE PERMEASE II COMPONENT-RELATED"/>
    <property type="match status" value="1"/>
</dbReference>
<comment type="similarity">
    <text evidence="1">Belongs to the SIS family. AgaS subfamily.</text>
</comment>
<keyword evidence="3" id="KW-0378">Hydrolase</keyword>
<protein>
    <submittedName>
        <fullName evidence="6">AgaS protein</fullName>
    </submittedName>
</protein>
<dbReference type="Proteomes" id="UP000051015">
    <property type="component" value="Unassembled WGS sequence"/>
</dbReference>
<dbReference type="PATRIC" id="fig|1423725.3.peg.344"/>
<dbReference type="SUPFAM" id="SSF53697">
    <property type="entry name" value="SIS domain"/>
    <property type="match status" value="1"/>
</dbReference>
<organism evidence="6 7">
    <name type="scientific">Liquorilactobacillus aquaticus DSM 21051</name>
    <dbReference type="NCBI Taxonomy" id="1423725"/>
    <lineage>
        <taxon>Bacteria</taxon>
        <taxon>Bacillati</taxon>
        <taxon>Bacillota</taxon>
        <taxon>Bacilli</taxon>
        <taxon>Lactobacillales</taxon>
        <taxon>Lactobacillaceae</taxon>
        <taxon>Liquorilactobacillus</taxon>
    </lineage>
</organism>
<comment type="catalytic activity">
    <reaction evidence="4">
        <text>D-galactosamine 6-phosphate + H2O = D-tagatopyranose 1-phosphate + NH4(+)</text>
        <dbReference type="Rhea" id="RHEA:47680"/>
        <dbReference type="ChEBI" id="CHEBI:15377"/>
        <dbReference type="ChEBI" id="CHEBI:28938"/>
        <dbReference type="ChEBI" id="CHEBI:71674"/>
        <dbReference type="ChEBI" id="CHEBI:138150"/>
    </reaction>
</comment>
<evidence type="ECO:0000259" key="5">
    <source>
        <dbReference type="PROSITE" id="PS51464"/>
    </source>
</evidence>
<proteinExistence type="inferred from homology"/>
<dbReference type="EMBL" id="AYZD01000011">
    <property type="protein sequence ID" value="KRM96812.1"/>
    <property type="molecule type" value="Genomic_DNA"/>
</dbReference>
<dbReference type="InterPro" id="IPR050303">
    <property type="entry name" value="GatZ_KbaZ_carbometab"/>
</dbReference>
<dbReference type="CDD" id="cd05008">
    <property type="entry name" value="SIS_GlmS_GlmD_1"/>
    <property type="match status" value="1"/>
</dbReference>
<comment type="caution">
    <text evidence="6">The sequence shown here is derived from an EMBL/GenBank/DDBJ whole genome shotgun (WGS) entry which is preliminary data.</text>
</comment>
<dbReference type="STRING" id="1423725.FC19_GL000335"/>
<dbReference type="AlphaFoldDB" id="A0A0R2D908"/>
<feature type="domain" description="SIS" evidence="5">
    <location>
        <begin position="223"/>
        <end position="372"/>
    </location>
</feature>
<evidence type="ECO:0000256" key="3">
    <source>
        <dbReference type="ARBA" id="ARBA00022801"/>
    </source>
</evidence>
<dbReference type="InterPro" id="IPR035464">
    <property type="entry name" value="SIS_AgaS"/>
</dbReference>
<evidence type="ECO:0000313" key="6">
    <source>
        <dbReference type="EMBL" id="KRM96812.1"/>
    </source>
</evidence>
<dbReference type="Gene3D" id="3.40.50.10490">
    <property type="entry name" value="Glucose-6-phosphate isomerase like protein, domain 1"/>
    <property type="match status" value="2"/>
</dbReference>
<evidence type="ECO:0000313" key="7">
    <source>
        <dbReference type="Proteomes" id="UP000051015"/>
    </source>
</evidence>
<dbReference type="GO" id="GO:0097367">
    <property type="term" value="F:carbohydrate derivative binding"/>
    <property type="evidence" value="ECO:0007669"/>
    <property type="project" value="InterPro"/>
</dbReference>
<sequence>MKMFEKGNEDLNSEGAEFTTREIEQQPELWAEVCENYTENIDQLDNFFTCLEQAGGQRVRVILTGAGTSDFVGQTIVPYLNLKGDRKKYSFEAIATTTLVSAPLEYFESHTPTLLVSFARSGNSPESVAAIQLAQKIVTKLWSLVITCNPSGKLAQVYSTGENNLVLLQPARSNDNGFAMTGSFTCMLLTAVLVFDSSALEEKKEYVKLIEQMGHEVIKREPEIKALSDLDFERVIYLGSGGLAALTQEAQLKLLELTAGKIATLFESSMGIRHGPKSFINTKTIVFCFINNNPYSRLYDLDILAEIRKEKIALKAVGIDMQEGDRREKENFVFIGGNKQIPESYLALPYIMVAQTFALLTSVKIENTPDRPSITGTVNRVVKGVTIHHL</sequence>
<keyword evidence="2" id="KW-0677">Repeat</keyword>
<dbReference type="PROSITE" id="PS51464">
    <property type="entry name" value="SIS"/>
    <property type="match status" value="2"/>
</dbReference>
<evidence type="ECO:0000256" key="4">
    <source>
        <dbReference type="ARBA" id="ARBA00029292"/>
    </source>
</evidence>
<dbReference type="GO" id="GO:0016787">
    <property type="term" value="F:hydrolase activity"/>
    <property type="evidence" value="ECO:0007669"/>
    <property type="project" value="UniProtKB-KW"/>
</dbReference>
<accession>A0A0R2D908</accession>
<dbReference type="GO" id="GO:0009401">
    <property type="term" value="P:phosphoenolpyruvate-dependent sugar phosphotransferase system"/>
    <property type="evidence" value="ECO:0007669"/>
    <property type="project" value="TreeGrafter"/>
</dbReference>
<dbReference type="PANTHER" id="PTHR32502:SF3">
    <property type="entry name" value="D-GALACTOSAMINE-6-PHOSPHATE DEAMINASE AGAS-RELATED"/>
    <property type="match status" value="1"/>
</dbReference>
<evidence type="ECO:0000256" key="1">
    <source>
        <dbReference type="ARBA" id="ARBA00007748"/>
    </source>
</evidence>
<dbReference type="CDD" id="cd05010">
    <property type="entry name" value="SIS_AgaS_like"/>
    <property type="match status" value="1"/>
</dbReference>
<reference evidence="6 7" key="1">
    <citation type="journal article" date="2015" name="Genome Announc.">
        <title>Expanding the biotechnology potential of lactobacilli through comparative genomics of 213 strains and associated genera.</title>
        <authorList>
            <person name="Sun Z."/>
            <person name="Harris H.M."/>
            <person name="McCann A."/>
            <person name="Guo C."/>
            <person name="Argimon S."/>
            <person name="Zhang W."/>
            <person name="Yang X."/>
            <person name="Jeffery I.B."/>
            <person name="Cooney J.C."/>
            <person name="Kagawa T.F."/>
            <person name="Liu W."/>
            <person name="Song Y."/>
            <person name="Salvetti E."/>
            <person name="Wrobel A."/>
            <person name="Rasinkangas P."/>
            <person name="Parkhill J."/>
            <person name="Rea M.C."/>
            <person name="O'Sullivan O."/>
            <person name="Ritari J."/>
            <person name="Douillard F.P."/>
            <person name="Paul Ross R."/>
            <person name="Yang R."/>
            <person name="Briner A.E."/>
            <person name="Felis G.E."/>
            <person name="de Vos W.M."/>
            <person name="Barrangou R."/>
            <person name="Klaenhammer T.R."/>
            <person name="Caufield P.W."/>
            <person name="Cui Y."/>
            <person name="Zhang H."/>
            <person name="O'Toole P.W."/>
        </authorList>
    </citation>
    <scope>NUCLEOTIDE SEQUENCE [LARGE SCALE GENOMIC DNA]</scope>
    <source>
        <strain evidence="6 7">DSM 21051</strain>
    </source>
</reference>
<name>A0A0R2D908_9LACO</name>
<keyword evidence="7" id="KW-1185">Reference proteome</keyword>
<dbReference type="InterPro" id="IPR046348">
    <property type="entry name" value="SIS_dom_sf"/>
</dbReference>
<dbReference type="InterPro" id="IPR001347">
    <property type="entry name" value="SIS_dom"/>
</dbReference>
<dbReference type="GO" id="GO:1901135">
    <property type="term" value="P:carbohydrate derivative metabolic process"/>
    <property type="evidence" value="ECO:0007669"/>
    <property type="project" value="InterPro"/>
</dbReference>
<dbReference type="InterPro" id="IPR035466">
    <property type="entry name" value="GlmS/AgaS_SIS"/>
</dbReference>